<protein>
    <submittedName>
        <fullName evidence="1">Uncharacterized protein</fullName>
    </submittedName>
</protein>
<gene>
    <name evidence="1" type="ORF">F0562_008007</name>
</gene>
<keyword evidence="2" id="KW-1185">Reference proteome</keyword>
<dbReference type="Proteomes" id="UP000325577">
    <property type="component" value="Linkage Group LG3"/>
</dbReference>
<name>A0A5J5A4S7_9ASTE</name>
<accession>A0A5J5A4S7</accession>
<evidence type="ECO:0000313" key="2">
    <source>
        <dbReference type="Proteomes" id="UP000325577"/>
    </source>
</evidence>
<sequence>MSPAPYSDGFGEEPGIKGCNHGRLGINGKCLEVFVLWQTLRRLGITWPSRRIGKPSRKNQLRYQHNTGNPWISYLSTSRSVPPVPWKMPFIRPLQASQRRRSLHPPK</sequence>
<proteinExistence type="predicted"/>
<organism evidence="1 2">
    <name type="scientific">Nyssa sinensis</name>
    <dbReference type="NCBI Taxonomy" id="561372"/>
    <lineage>
        <taxon>Eukaryota</taxon>
        <taxon>Viridiplantae</taxon>
        <taxon>Streptophyta</taxon>
        <taxon>Embryophyta</taxon>
        <taxon>Tracheophyta</taxon>
        <taxon>Spermatophyta</taxon>
        <taxon>Magnoliopsida</taxon>
        <taxon>eudicotyledons</taxon>
        <taxon>Gunneridae</taxon>
        <taxon>Pentapetalae</taxon>
        <taxon>asterids</taxon>
        <taxon>Cornales</taxon>
        <taxon>Nyssaceae</taxon>
        <taxon>Nyssa</taxon>
    </lineage>
</organism>
<evidence type="ECO:0000313" key="1">
    <source>
        <dbReference type="EMBL" id="KAA8525893.1"/>
    </source>
</evidence>
<reference evidence="1 2" key="1">
    <citation type="submission" date="2019-09" db="EMBL/GenBank/DDBJ databases">
        <title>A chromosome-level genome assembly of the Chinese tupelo Nyssa sinensis.</title>
        <authorList>
            <person name="Yang X."/>
            <person name="Kang M."/>
            <person name="Yang Y."/>
            <person name="Xiong H."/>
            <person name="Wang M."/>
            <person name="Zhang Z."/>
            <person name="Wang Z."/>
            <person name="Wu H."/>
            <person name="Ma T."/>
            <person name="Liu J."/>
            <person name="Xi Z."/>
        </authorList>
    </citation>
    <scope>NUCLEOTIDE SEQUENCE [LARGE SCALE GENOMIC DNA]</scope>
    <source>
        <strain evidence="1">J267</strain>
        <tissue evidence="1">Leaf</tissue>
    </source>
</reference>
<dbReference type="EMBL" id="CM018046">
    <property type="protein sequence ID" value="KAA8525893.1"/>
    <property type="molecule type" value="Genomic_DNA"/>
</dbReference>
<dbReference type="AlphaFoldDB" id="A0A5J5A4S7"/>